<organism evidence="1 2">
    <name type="scientific">Macrostomum lignano</name>
    <dbReference type="NCBI Taxonomy" id="282301"/>
    <lineage>
        <taxon>Eukaryota</taxon>
        <taxon>Metazoa</taxon>
        <taxon>Spiralia</taxon>
        <taxon>Lophotrochozoa</taxon>
        <taxon>Platyhelminthes</taxon>
        <taxon>Rhabditophora</taxon>
        <taxon>Macrostomorpha</taxon>
        <taxon>Macrostomida</taxon>
        <taxon>Macrostomidae</taxon>
        <taxon>Macrostomum</taxon>
    </lineage>
</organism>
<name>A0A1I8FEH1_9PLAT</name>
<dbReference type="AlphaFoldDB" id="A0A1I8FEH1"/>
<dbReference type="WBParaSite" id="maker-unitig_30785-snap-gene-0.1-mRNA-1">
    <property type="protein sequence ID" value="maker-unitig_30785-snap-gene-0.1-mRNA-1"/>
    <property type="gene ID" value="maker-unitig_30785-snap-gene-0.1"/>
</dbReference>
<reference evidence="2" key="1">
    <citation type="submission" date="2016-11" db="UniProtKB">
        <authorList>
            <consortium name="WormBaseParasite"/>
        </authorList>
    </citation>
    <scope>IDENTIFICATION</scope>
</reference>
<keyword evidence="1" id="KW-1185">Reference proteome</keyword>
<protein>
    <submittedName>
        <fullName evidence="2">Uncharacterized protein</fullName>
    </submittedName>
</protein>
<proteinExistence type="predicted"/>
<sequence length="144" mass="16302">MLNGTGRDDKAFMQRCDIFEWSVWNSRISWHYGSWYCFTAAMKNLPLPVANSFLLSRSSYPTGLVLQHHQVAANSSARLGPPSDHYEKFGQPENQRSLAADLNDSVACDPSLMLRHLGDIRVTSPCLSNEERVYFPDKCQDCQS</sequence>
<dbReference type="Proteomes" id="UP000095280">
    <property type="component" value="Unplaced"/>
</dbReference>
<accession>A0A1I8FEH1</accession>
<evidence type="ECO:0000313" key="1">
    <source>
        <dbReference type="Proteomes" id="UP000095280"/>
    </source>
</evidence>
<evidence type="ECO:0000313" key="2">
    <source>
        <dbReference type="WBParaSite" id="maker-unitig_30785-snap-gene-0.1-mRNA-1"/>
    </source>
</evidence>